<keyword evidence="10" id="KW-1185">Reference proteome</keyword>
<dbReference type="PANTHER" id="PTHR11002:SF76">
    <property type="entry name" value="CARBONIC ANHYDRASE"/>
    <property type="match status" value="1"/>
</dbReference>
<evidence type="ECO:0000313" key="11">
    <source>
        <dbReference type="Proteomes" id="UP000233778"/>
    </source>
</evidence>
<dbReference type="FunFam" id="3.40.1050.10:FF:000001">
    <property type="entry name" value="Carbonic anhydrase"/>
    <property type="match status" value="1"/>
</dbReference>
<dbReference type="CDD" id="cd00883">
    <property type="entry name" value="beta_CA_cladeA"/>
    <property type="match status" value="1"/>
</dbReference>
<feature type="binding site" evidence="6">
    <location>
        <position position="44"/>
    </location>
    <ligand>
        <name>Zn(2+)</name>
        <dbReference type="ChEBI" id="CHEBI:29105"/>
    </ligand>
</feature>
<comment type="catalytic activity">
    <reaction evidence="5 7">
        <text>hydrogencarbonate + H(+) = CO2 + H2O</text>
        <dbReference type="Rhea" id="RHEA:10748"/>
        <dbReference type="ChEBI" id="CHEBI:15377"/>
        <dbReference type="ChEBI" id="CHEBI:15378"/>
        <dbReference type="ChEBI" id="CHEBI:16526"/>
        <dbReference type="ChEBI" id="CHEBI:17544"/>
        <dbReference type="EC" id="4.2.1.1"/>
    </reaction>
</comment>
<evidence type="ECO:0000313" key="9">
    <source>
        <dbReference type="EMBL" id="AUH04178.1"/>
    </source>
</evidence>
<evidence type="ECO:0000256" key="6">
    <source>
        <dbReference type="PIRSR" id="PIRSR601765-1"/>
    </source>
</evidence>
<dbReference type="SMART" id="SM00947">
    <property type="entry name" value="Pro_CA"/>
    <property type="match status" value="1"/>
</dbReference>
<evidence type="ECO:0000256" key="2">
    <source>
        <dbReference type="ARBA" id="ARBA00022723"/>
    </source>
</evidence>
<dbReference type="KEGG" id="serq:CWC46_08590"/>
<keyword evidence="3 6" id="KW-0862">Zinc</keyword>
<evidence type="ECO:0000256" key="4">
    <source>
        <dbReference type="ARBA" id="ARBA00023239"/>
    </source>
</evidence>
<dbReference type="PANTHER" id="PTHR11002">
    <property type="entry name" value="CARBONIC ANHYDRASE"/>
    <property type="match status" value="1"/>
</dbReference>
<organism evidence="9 10">
    <name type="scientific">Serratia sp. (strain ATCC 39006)</name>
    <name type="common">Prodigiosinella confusarubida</name>
    <dbReference type="NCBI Taxonomy" id="104623"/>
    <lineage>
        <taxon>Bacteria</taxon>
        <taxon>Pseudomonadati</taxon>
        <taxon>Pseudomonadota</taxon>
        <taxon>Gammaproteobacteria</taxon>
        <taxon>Enterobacterales</taxon>
        <taxon>Pectobacteriaceae</taxon>
        <taxon>Prodigiosinella</taxon>
    </lineage>
</organism>
<evidence type="ECO:0000256" key="7">
    <source>
        <dbReference type="RuleBase" id="RU003956"/>
    </source>
</evidence>
<protein>
    <recommendedName>
        <fullName evidence="7">Carbonic anhydrase</fullName>
        <ecNumber evidence="7">4.2.1.1</ecNumber>
    </recommendedName>
    <alternativeName>
        <fullName evidence="7">Carbonate dehydratase</fullName>
    </alternativeName>
</protein>
<evidence type="ECO:0000256" key="3">
    <source>
        <dbReference type="ARBA" id="ARBA00022833"/>
    </source>
</evidence>
<dbReference type="AlphaFoldDB" id="A0A2I5T5L7"/>
<keyword evidence="2 6" id="KW-0479">Metal-binding</keyword>
<dbReference type="EMBL" id="CP025084">
    <property type="protein sequence ID" value="AUH04178.1"/>
    <property type="molecule type" value="Genomic_DNA"/>
</dbReference>
<dbReference type="GO" id="GO:0015976">
    <property type="term" value="P:carbon utilization"/>
    <property type="evidence" value="ECO:0007669"/>
    <property type="project" value="InterPro"/>
</dbReference>
<dbReference type="RefSeq" id="WP_021016997.1">
    <property type="nucleotide sequence ID" value="NZ_CP025084.1"/>
</dbReference>
<feature type="binding site" evidence="6">
    <location>
        <position position="101"/>
    </location>
    <ligand>
        <name>Zn(2+)</name>
        <dbReference type="ChEBI" id="CHEBI:29105"/>
    </ligand>
</feature>
<dbReference type="NCBIfam" id="NF007756">
    <property type="entry name" value="PRK10437.1"/>
    <property type="match status" value="1"/>
</dbReference>
<reference evidence="9 10" key="1">
    <citation type="journal article" date="2013" name="Genome Announc.">
        <title>Draft genome sequence of Serratia sp. strain ATCC 39006, a model bacterium for analysis of the biosynthesis and regulation of prodigiosin, a carbapenem, and gas vesicles.</title>
        <authorList>
            <person name="Fineran P.C."/>
            <person name="Iglesias Cans M.C."/>
            <person name="Ramsay J.P."/>
            <person name="Wilf N.M."/>
            <person name="Cossyleon D."/>
            <person name="McNeil M.B."/>
            <person name="Williamson N.R."/>
            <person name="Monson R.E."/>
            <person name="Becher S.A."/>
            <person name="Stanton J.A."/>
            <person name="Brugger K."/>
            <person name="Brown S.D."/>
            <person name="Salmond G.P."/>
        </authorList>
    </citation>
    <scope>NUCLEOTIDE SEQUENCE [LARGE SCALE GENOMIC DNA]</scope>
    <source>
        <strain evidence="9">ATCC 39006</strain>
        <strain evidence="10">ATCC 39006 / SC 11482</strain>
    </source>
</reference>
<feature type="binding site" evidence="6">
    <location>
        <position position="98"/>
    </location>
    <ligand>
        <name>Zn(2+)</name>
        <dbReference type="ChEBI" id="CHEBI:29105"/>
    </ligand>
</feature>
<dbReference type="EMBL" id="CP025085">
    <property type="protein sequence ID" value="AUG99858.1"/>
    <property type="molecule type" value="Genomic_DNA"/>
</dbReference>
<dbReference type="GO" id="GO:0008270">
    <property type="term" value="F:zinc ion binding"/>
    <property type="evidence" value="ECO:0007669"/>
    <property type="project" value="UniProtKB-UniRule"/>
</dbReference>
<dbReference type="EC" id="4.2.1.1" evidence="7"/>
<dbReference type="GO" id="GO:0004089">
    <property type="term" value="F:carbonate dehydratase activity"/>
    <property type="evidence" value="ECO:0007669"/>
    <property type="project" value="UniProtKB-UniRule"/>
</dbReference>
<dbReference type="Pfam" id="PF00484">
    <property type="entry name" value="Pro_CA"/>
    <property type="match status" value="1"/>
</dbReference>
<dbReference type="InterPro" id="IPR015892">
    <property type="entry name" value="Carbonic_anhydrase_CS"/>
</dbReference>
<gene>
    <name evidence="8" type="ORF">CWC46_08590</name>
    <name evidence="9" type="ORF">Ser39006_008595</name>
</gene>
<dbReference type="Gene3D" id="3.40.1050.10">
    <property type="entry name" value="Carbonic anhydrase"/>
    <property type="match status" value="1"/>
</dbReference>
<comment type="cofactor">
    <cofactor evidence="6">
        <name>Zn(2+)</name>
        <dbReference type="ChEBI" id="CHEBI:29105"/>
    </cofactor>
    <text evidence="6">Binds 1 zinc ion per subunit.</text>
</comment>
<dbReference type="PROSITE" id="PS00704">
    <property type="entry name" value="PROK_CO2_ANHYDRASE_1"/>
    <property type="match status" value="1"/>
</dbReference>
<proteinExistence type="inferred from homology"/>
<name>A0A2I5T5L7_SERS3</name>
<evidence type="ECO:0000256" key="5">
    <source>
        <dbReference type="ARBA" id="ARBA00048348"/>
    </source>
</evidence>
<dbReference type="STRING" id="104623.Ser39006_03736"/>
<comment type="similarity">
    <text evidence="1 7">Belongs to the beta-class carbonic anhydrase family.</text>
</comment>
<dbReference type="PROSITE" id="PS00705">
    <property type="entry name" value="PROK_CO2_ANHYDRASE_2"/>
    <property type="match status" value="1"/>
</dbReference>
<dbReference type="OrthoDB" id="9797527at2"/>
<sequence>MKTIETIIANNQHWSEKIVEEDPGYFERLALTQRPRFLWIGCSDSRVPAESLTRLEPGELFVHRNVANLVIHTDLNCLSVVQYAVEVLEVEHIIICGHYGCGGVEAAVENPELGLIDNWLLHIRDLWYKHSSLLGELPPEQRFDKLCEINVIEQVYNLGHSTIMQSAWKRSQKVMIHGWVYGIQDGRLRDLEVTATSRETLEQRYRRAISSLV</sequence>
<reference evidence="9" key="4">
    <citation type="submission" date="2017-11" db="EMBL/GenBank/DDBJ databases">
        <title>Complete genome sequence of Serratia sp. ATCC 39006.</title>
        <authorList>
            <person name="Hampton H.G."/>
            <person name="Jackson S.A."/>
            <person name="Jauregui R."/>
            <person name="Poulter G.T.M."/>
            <person name="Salmond G.P.C."/>
            <person name="Fineran P.C."/>
        </authorList>
    </citation>
    <scope>NUCLEOTIDE SEQUENCE</scope>
    <source>
        <strain evidence="9">ATCC 39006</strain>
    </source>
</reference>
<dbReference type="InterPro" id="IPR036874">
    <property type="entry name" value="Carbonic_anhydrase_sf"/>
</dbReference>
<dbReference type="Proteomes" id="UP000017700">
    <property type="component" value="Chromosome"/>
</dbReference>
<dbReference type="InterPro" id="IPR001765">
    <property type="entry name" value="Carbonic_anhydrase"/>
</dbReference>
<evidence type="ECO:0000313" key="8">
    <source>
        <dbReference type="EMBL" id="AUG99858.1"/>
    </source>
</evidence>
<evidence type="ECO:0000313" key="10">
    <source>
        <dbReference type="Proteomes" id="UP000017700"/>
    </source>
</evidence>
<keyword evidence="4 7" id="KW-0456">Lyase</keyword>
<comment type="function">
    <text evidence="7">Reversible hydration of carbon dioxide.</text>
</comment>
<dbReference type="SUPFAM" id="SSF53056">
    <property type="entry name" value="beta-carbonic anhydrase, cab"/>
    <property type="match status" value="1"/>
</dbReference>
<dbReference type="KEGG" id="sera:Ser39006_008595"/>
<dbReference type="Proteomes" id="UP000233778">
    <property type="component" value="Chromosome"/>
</dbReference>
<evidence type="ECO:0000256" key="1">
    <source>
        <dbReference type="ARBA" id="ARBA00006217"/>
    </source>
</evidence>
<accession>A0A2I5T5L7</accession>
<reference evidence="9" key="2">
    <citation type="submission" date="2013-09" db="EMBL/GenBank/DDBJ databases">
        <authorList>
            <person name="Wang G."/>
            <person name="Yang Y."/>
            <person name="Su Y."/>
        </authorList>
    </citation>
    <scope>NUCLEOTIDE SEQUENCE</scope>
    <source>
        <strain evidence="9">ATCC 39006</strain>
    </source>
</reference>
<reference evidence="8 11" key="3">
    <citation type="submission" date="2017-11" db="EMBL/GenBank/DDBJ databases">
        <title>Complete genome sequence of Serratia sp. ATCC 39006 LacA.</title>
        <authorList>
            <person name="Hampton H.G."/>
            <person name="Jackson S.A."/>
            <person name="Jauregui R."/>
            <person name="Poulter G.T.M."/>
            <person name="Salmond G.P.C."/>
            <person name="Fineran P.C."/>
        </authorList>
    </citation>
    <scope>NUCLEOTIDE SEQUENCE [LARGE SCALE GENOMIC DNA]</scope>
    <source>
        <strain evidence="8 11">ATCC 39006</strain>
    </source>
</reference>
<feature type="binding site" evidence="6">
    <location>
        <position position="42"/>
    </location>
    <ligand>
        <name>Zn(2+)</name>
        <dbReference type="ChEBI" id="CHEBI:29105"/>
    </ligand>
</feature>